<dbReference type="GO" id="GO:0050661">
    <property type="term" value="F:NADP binding"/>
    <property type="evidence" value="ECO:0007669"/>
    <property type="project" value="InterPro"/>
</dbReference>
<reference evidence="3 4" key="1">
    <citation type="submission" date="2018-01" db="EMBL/GenBank/DDBJ databases">
        <title>Draft genome sequence of Jiangella sp. GTF31.</title>
        <authorList>
            <person name="Sahin N."/>
            <person name="Ay H."/>
            <person name="Saygin H."/>
        </authorList>
    </citation>
    <scope>NUCLEOTIDE SEQUENCE [LARGE SCALE GENOMIC DNA]</scope>
    <source>
        <strain evidence="3 4">GTF31</strain>
    </source>
</reference>
<gene>
    <name evidence="3" type="ORF">C1I92_30790</name>
</gene>
<protein>
    <recommendedName>
        <fullName evidence="2">Glycosyltransferase 2-like domain-containing protein</fullName>
    </recommendedName>
</protein>
<dbReference type="Gene3D" id="3.90.550.10">
    <property type="entry name" value="Spore Coat Polysaccharide Biosynthesis Protein SpsA, Chain A"/>
    <property type="match status" value="1"/>
</dbReference>
<feature type="region of interest" description="Disordered" evidence="1">
    <location>
        <begin position="73"/>
        <end position="112"/>
    </location>
</feature>
<dbReference type="CDD" id="cd00761">
    <property type="entry name" value="Glyco_tranf_GTA_type"/>
    <property type="match status" value="1"/>
</dbReference>
<sequence length="266" mass="26402">MSPGLPAGFGVVLDRHTRVLDGGRVLLGGSPRRALKLSAAGVAAFQRLRASGYVRDEPTARLARRLLDAGVAHPRPPVAGGGAHPRPAVSGGVAQPGEPAAGAAAQPPRPPATDVTVIVPVRDRSEALSRCLAALAGADVIVVDDGSVDPAAVAAVADRHGARLIRRPVSGGPAAARNTGLAALAGLAPAGFGTSERTSKGAIRASEVAAGVPSGALERAEAGVVAFVDSDCVPSPGWLDRLAGHFADPAVVAVAPRIVPVVAGEA</sequence>
<proteinExistence type="predicted"/>
<dbReference type="PANTHER" id="PTHR43646:SF6">
    <property type="entry name" value="PRE-MYCOFACTOCIN GLYCOSYLTRANSFERASE"/>
    <property type="match status" value="1"/>
</dbReference>
<feature type="non-terminal residue" evidence="3">
    <location>
        <position position="266"/>
    </location>
</feature>
<dbReference type="InterPro" id="IPR029044">
    <property type="entry name" value="Nucleotide-diphossugar_trans"/>
</dbReference>
<dbReference type="Pfam" id="PF00535">
    <property type="entry name" value="Glycos_transf_2"/>
    <property type="match status" value="1"/>
</dbReference>
<feature type="domain" description="Glycosyltransferase 2-like" evidence="2">
    <location>
        <begin position="116"/>
        <end position="183"/>
    </location>
</feature>
<evidence type="ECO:0000313" key="3">
    <source>
        <dbReference type="EMBL" id="PZF79527.1"/>
    </source>
</evidence>
<comment type="caution">
    <text evidence="3">The sequence shown here is derived from an EMBL/GenBank/DDBJ whole genome shotgun (WGS) entry which is preliminary data.</text>
</comment>
<dbReference type="Proteomes" id="UP000248764">
    <property type="component" value="Unassembled WGS sequence"/>
</dbReference>
<dbReference type="RefSeq" id="WP_233507483.1">
    <property type="nucleotide sequence ID" value="NZ_POTW01000133.1"/>
</dbReference>
<dbReference type="AlphaFoldDB" id="A0A2W2BV50"/>
<evidence type="ECO:0000313" key="4">
    <source>
        <dbReference type="Proteomes" id="UP000248764"/>
    </source>
</evidence>
<evidence type="ECO:0000259" key="2">
    <source>
        <dbReference type="Pfam" id="PF00535"/>
    </source>
</evidence>
<evidence type="ECO:0000256" key="1">
    <source>
        <dbReference type="SAM" id="MobiDB-lite"/>
    </source>
</evidence>
<accession>A0A2W2BV50</accession>
<keyword evidence="4" id="KW-1185">Reference proteome</keyword>
<dbReference type="InterPro" id="IPR001173">
    <property type="entry name" value="Glyco_trans_2-like"/>
</dbReference>
<organism evidence="3 4">
    <name type="scientific">Jiangella anatolica</name>
    <dbReference type="NCBI Taxonomy" id="2670374"/>
    <lineage>
        <taxon>Bacteria</taxon>
        <taxon>Bacillati</taxon>
        <taxon>Actinomycetota</taxon>
        <taxon>Actinomycetes</taxon>
        <taxon>Jiangellales</taxon>
        <taxon>Jiangellaceae</taxon>
        <taxon>Jiangella</taxon>
    </lineage>
</organism>
<name>A0A2W2BV50_9ACTN</name>
<feature type="compositionally biased region" description="Low complexity" evidence="1">
    <location>
        <begin position="91"/>
        <end position="106"/>
    </location>
</feature>
<dbReference type="SUPFAM" id="SSF53448">
    <property type="entry name" value="Nucleotide-diphospho-sugar transferases"/>
    <property type="match status" value="1"/>
</dbReference>
<dbReference type="PANTHER" id="PTHR43646">
    <property type="entry name" value="GLYCOSYLTRANSFERASE"/>
    <property type="match status" value="1"/>
</dbReference>
<dbReference type="EMBL" id="POTW01000133">
    <property type="protein sequence ID" value="PZF79527.1"/>
    <property type="molecule type" value="Genomic_DNA"/>
</dbReference>